<protein>
    <submittedName>
        <fullName evidence="1">Uncharacterized protein</fullName>
    </submittedName>
</protein>
<evidence type="ECO:0000313" key="1">
    <source>
        <dbReference type="EMBL" id="RRT60329.1"/>
    </source>
</evidence>
<gene>
    <name evidence="1" type="ORF">B296_00030907</name>
</gene>
<dbReference type="EMBL" id="AMZH03007840">
    <property type="protein sequence ID" value="RRT60329.1"/>
    <property type="molecule type" value="Genomic_DNA"/>
</dbReference>
<evidence type="ECO:0000313" key="2">
    <source>
        <dbReference type="Proteomes" id="UP000287651"/>
    </source>
</evidence>
<accession>A0A426Z8M9</accession>
<reference evidence="1 2" key="1">
    <citation type="journal article" date="2014" name="Agronomy (Basel)">
        <title>A Draft Genome Sequence for Ensete ventricosum, the Drought-Tolerant Tree Against Hunger.</title>
        <authorList>
            <person name="Harrison J."/>
            <person name="Moore K.A."/>
            <person name="Paszkiewicz K."/>
            <person name="Jones T."/>
            <person name="Grant M."/>
            <person name="Ambacheew D."/>
            <person name="Muzemil S."/>
            <person name="Studholme D.J."/>
        </authorList>
    </citation>
    <scope>NUCLEOTIDE SEQUENCE [LARGE SCALE GENOMIC DNA]</scope>
</reference>
<proteinExistence type="predicted"/>
<name>A0A426Z8M9_ENSVE</name>
<sequence>MGLYSDSNGVSIPESLIFFITYHTAAPHHVVRGPCDEAHAYRLAFPCRIGHVGWPVVRGHEDVMAKSIFVISFTPLLRLPIRVMKIKSCAEPSVCSDVRLVLKVD</sequence>
<dbReference type="AlphaFoldDB" id="A0A426Z8M9"/>
<comment type="caution">
    <text evidence="1">The sequence shown here is derived from an EMBL/GenBank/DDBJ whole genome shotgun (WGS) entry which is preliminary data.</text>
</comment>
<dbReference type="Proteomes" id="UP000287651">
    <property type="component" value="Unassembled WGS sequence"/>
</dbReference>
<organism evidence="1 2">
    <name type="scientific">Ensete ventricosum</name>
    <name type="common">Abyssinian banana</name>
    <name type="synonym">Musa ensete</name>
    <dbReference type="NCBI Taxonomy" id="4639"/>
    <lineage>
        <taxon>Eukaryota</taxon>
        <taxon>Viridiplantae</taxon>
        <taxon>Streptophyta</taxon>
        <taxon>Embryophyta</taxon>
        <taxon>Tracheophyta</taxon>
        <taxon>Spermatophyta</taxon>
        <taxon>Magnoliopsida</taxon>
        <taxon>Liliopsida</taxon>
        <taxon>Zingiberales</taxon>
        <taxon>Musaceae</taxon>
        <taxon>Ensete</taxon>
    </lineage>
</organism>